<dbReference type="InterPro" id="IPR006885">
    <property type="entry name" value="NADH_UbQ_FeS_4_mit-like"/>
</dbReference>
<evidence type="ECO:0000313" key="3">
    <source>
        <dbReference type="Proteomes" id="UP001469553"/>
    </source>
</evidence>
<feature type="compositionally biased region" description="Low complexity" evidence="1">
    <location>
        <begin position="216"/>
        <end position="225"/>
    </location>
</feature>
<comment type="caution">
    <text evidence="2">The sequence shown here is derived from an EMBL/GenBank/DDBJ whole genome shotgun (WGS) entry which is preliminary data.</text>
</comment>
<keyword evidence="3" id="KW-1185">Reference proteome</keyword>
<name>A0ABV1A7W3_9TELE</name>
<dbReference type="PANTHER" id="PTHR12219:SF17">
    <property type="entry name" value="WD REPEAT-CONTAINING PROTEIN 93"/>
    <property type="match status" value="1"/>
</dbReference>
<gene>
    <name evidence="2" type="ORF">AMECASPLE_011173</name>
</gene>
<protein>
    <submittedName>
        <fullName evidence="2">Uncharacterized protein</fullName>
    </submittedName>
</protein>
<accession>A0ABV1A7W3</accession>
<dbReference type="InterPro" id="IPR049547">
    <property type="entry name" value="WDR93_beta-prop"/>
</dbReference>
<organism evidence="2 3">
    <name type="scientific">Ameca splendens</name>
    <dbReference type="NCBI Taxonomy" id="208324"/>
    <lineage>
        <taxon>Eukaryota</taxon>
        <taxon>Metazoa</taxon>
        <taxon>Chordata</taxon>
        <taxon>Craniata</taxon>
        <taxon>Vertebrata</taxon>
        <taxon>Euteleostomi</taxon>
        <taxon>Actinopterygii</taxon>
        <taxon>Neopterygii</taxon>
        <taxon>Teleostei</taxon>
        <taxon>Neoteleostei</taxon>
        <taxon>Acanthomorphata</taxon>
        <taxon>Ovalentaria</taxon>
        <taxon>Atherinomorphae</taxon>
        <taxon>Cyprinodontiformes</taxon>
        <taxon>Goodeidae</taxon>
        <taxon>Ameca</taxon>
    </lineage>
</organism>
<proteinExistence type="predicted"/>
<dbReference type="PANTHER" id="PTHR12219">
    <property type="entry name" value="NADH-UBIQUINONE OXIDOREDUCTASE"/>
    <property type="match status" value="1"/>
</dbReference>
<evidence type="ECO:0000256" key="1">
    <source>
        <dbReference type="SAM" id="MobiDB-lite"/>
    </source>
</evidence>
<dbReference type="Pfam" id="PF21030">
    <property type="entry name" value="WDR93"/>
    <property type="match status" value="1"/>
</dbReference>
<dbReference type="Proteomes" id="UP001469553">
    <property type="component" value="Unassembled WGS sequence"/>
</dbReference>
<sequence length="573" mass="64070">MAGPGTAVHTKQKSILEPTDVKQLPKSTNCLTCTEDGRFLGLGHTLGLSVWCASSFTRVAKWLQPQLEITFIQMTRMAEMTYLLGTIDDMGVSRVFGLHSDVIHLLSVINTMEDINVRSIFVTFDLHESGHYGAASVSCNGAVWLEIYQFPVEAWLREVEMVSAQQKDGNLSGGSDVKWSLVTLLMKISPPTVPTGKASDFLTQCMALDIIQSSSHQKEQSSFSSDAGKTKMTHGKPRSGTQHFLLPCDWSTGDSKARPGLPVAVAVWWSGSHNLFQYLLQKAPSTKPGRTLFFFVFKYSEFFELFDHVLCNQKTVSRCTCYIALGLEDALVCIWDRRSGAPLSSVLLPEETSALSRIQFVDTWSASAQDCQIVAAKPVSVLVLYKNGAIYRVTAGQGMQCCTMLLTERPKDSRDLPTFTKTVPFLQDVWLVVQRSGNIILKDVLNRANVCHLTLPTSYQIASPYNPVYALNAKQQVLFIRGDRQTSCNDLLKKRSQSQLFVFQFDQSDIIKPHIVSHLDPPRQQTILCHGSMEEICNLYLEQRKHSVDERNKALVQTWGKLQETAVRMQQTP</sequence>
<reference evidence="2 3" key="1">
    <citation type="submission" date="2021-06" db="EMBL/GenBank/DDBJ databases">
        <authorList>
            <person name="Palmer J.M."/>
        </authorList>
    </citation>
    <scope>NUCLEOTIDE SEQUENCE [LARGE SCALE GENOMIC DNA]</scope>
    <source>
        <strain evidence="2 3">AS_MEX2019</strain>
        <tissue evidence="2">Muscle</tissue>
    </source>
</reference>
<feature type="region of interest" description="Disordered" evidence="1">
    <location>
        <begin position="216"/>
        <end position="239"/>
    </location>
</feature>
<dbReference type="EMBL" id="JAHRIP010085306">
    <property type="protein sequence ID" value="MEQ2314351.1"/>
    <property type="molecule type" value="Genomic_DNA"/>
</dbReference>
<evidence type="ECO:0000313" key="2">
    <source>
        <dbReference type="EMBL" id="MEQ2314351.1"/>
    </source>
</evidence>